<evidence type="ECO:0000259" key="3">
    <source>
        <dbReference type="SMART" id="SM00507"/>
    </source>
</evidence>
<dbReference type="CDD" id="cd00085">
    <property type="entry name" value="HNHc"/>
    <property type="match status" value="1"/>
</dbReference>
<proteinExistence type="inferred from homology"/>
<evidence type="ECO:0000313" key="4">
    <source>
        <dbReference type="EMBL" id="GAA3631812.1"/>
    </source>
</evidence>
<dbReference type="InterPro" id="IPR002711">
    <property type="entry name" value="HNH"/>
</dbReference>
<dbReference type="Pfam" id="PF02720">
    <property type="entry name" value="DUF222"/>
    <property type="match status" value="1"/>
</dbReference>
<evidence type="ECO:0000313" key="5">
    <source>
        <dbReference type="Proteomes" id="UP001501490"/>
    </source>
</evidence>
<dbReference type="SMART" id="SM00507">
    <property type="entry name" value="HNHc"/>
    <property type="match status" value="1"/>
</dbReference>
<reference evidence="5" key="1">
    <citation type="journal article" date="2019" name="Int. J. Syst. Evol. Microbiol.">
        <title>The Global Catalogue of Microorganisms (GCM) 10K type strain sequencing project: providing services to taxonomists for standard genome sequencing and annotation.</title>
        <authorList>
            <consortium name="The Broad Institute Genomics Platform"/>
            <consortium name="The Broad Institute Genome Sequencing Center for Infectious Disease"/>
            <person name="Wu L."/>
            <person name="Ma J."/>
        </authorList>
    </citation>
    <scope>NUCLEOTIDE SEQUENCE [LARGE SCALE GENOMIC DNA]</scope>
    <source>
        <strain evidence="5">JCM 16929</strain>
    </source>
</reference>
<dbReference type="Gene3D" id="1.10.30.50">
    <property type="match status" value="1"/>
</dbReference>
<accession>A0ABP7AH91</accession>
<dbReference type="InterPro" id="IPR003870">
    <property type="entry name" value="DUF222"/>
</dbReference>
<organism evidence="4 5">
    <name type="scientific">Microlunatus ginsengisoli</name>
    <dbReference type="NCBI Taxonomy" id="363863"/>
    <lineage>
        <taxon>Bacteria</taxon>
        <taxon>Bacillati</taxon>
        <taxon>Actinomycetota</taxon>
        <taxon>Actinomycetes</taxon>
        <taxon>Propionibacteriales</taxon>
        <taxon>Propionibacteriaceae</taxon>
        <taxon>Microlunatus</taxon>
    </lineage>
</organism>
<evidence type="ECO:0000256" key="2">
    <source>
        <dbReference type="SAM" id="MobiDB-lite"/>
    </source>
</evidence>
<name>A0ABP7AH91_9ACTN</name>
<feature type="domain" description="HNH nuclease" evidence="3">
    <location>
        <begin position="402"/>
        <end position="454"/>
    </location>
</feature>
<feature type="compositionally biased region" description="Gly residues" evidence="2">
    <location>
        <begin position="283"/>
        <end position="296"/>
    </location>
</feature>
<gene>
    <name evidence="4" type="ORF">GCM10022236_37990</name>
</gene>
<dbReference type="RefSeq" id="WP_344807505.1">
    <property type="nucleotide sequence ID" value="NZ_BAABAB010000028.1"/>
</dbReference>
<feature type="region of interest" description="Disordered" evidence="2">
    <location>
        <begin position="253"/>
        <end position="310"/>
    </location>
</feature>
<comment type="similarity">
    <text evidence="1">Belongs to the Rv1128c/1148c/1588c/1702c/1945/3466 family.</text>
</comment>
<dbReference type="InterPro" id="IPR003615">
    <property type="entry name" value="HNH_nuc"/>
</dbReference>
<dbReference type="Proteomes" id="UP001501490">
    <property type="component" value="Unassembled WGS sequence"/>
</dbReference>
<feature type="compositionally biased region" description="Basic and acidic residues" evidence="2">
    <location>
        <begin position="297"/>
        <end position="310"/>
    </location>
</feature>
<dbReference type="EMBL" id="BAABAB010000028">
    <property type="protein sequence ID" value="GAA3631812.1"/>
    <property type="molecule type" value="Genomic_DNA"/>
</dbReference>
<evidence type="ECO:0000256" key="1">
    <source>
        <dbReference type="ARBA" id="ARBA00023450"/>
    </source>
</evidence>
<comment type="caution">
    <text evidence="4">The sequence shown here is derived from an EMBL/GenBank/DDBJ whole genome shotgun (WGS) entry which is preliminary data.</text>
</comment>
<keyword evidence="5" id="KW-1185">Reference proteome</keyword>
<protein>
    <recommendedName>
        <fullName evidence="3">HNH nuclease domain-containing protein</fullName>
    </recommendedName>
</protein>
<sequence>MGVGGGVVDADVASPLRHALDGFSTALDHLVKLVDDGALVDLDPDELVGFAQEVEAVRNRVALVDHALIGHAVEADLPARLCQRSLVRVLASALRISTGEAARRVRAAEQLGPRLSMTGEPLGPRRPVLAAAQRTGGVTPEQVAVIDTALRQVDGAGFDPADVAAGEQILVSAAADVGPEDLRRLAVRVVEAIDPDGTVPNDEHHQTRRFFHLRAVKDGSFRGEFRLTPEVGQKLKTVLDSLATSQPTSICLTGSPAGGAGPTGADGSATGAAGADGSSAGVPGAGAGGFGQVDGGSGRREVEPDPRTRPQRLHDALGQVCDRLLRSGTLPDTGGIPTTVLITIDADDLATRIGSGRFTDGTPVPADQVIELADQAGIAWCLRGSTGDILTLGRSRRLATPAQTLALYARDAGCSFPGCDVDPHWCERHHVIPWTDGGPTDLTNLTLVCRYHHHNFQRRGWHCRITTDGLPAWTPPKWIDRAQRPIIHPRIASKNWTTTPPLPDTEPP</sequence>
<dbReference type="Pfam" id="PF01844">
    <property type="entry name" value="HNH"/>
    <property type="match status" value="1"/>
</dbReference>
<feature type="compositionally biased region" description="Low complexity" evidence="2">
    <location>
        <begin position="265"/>
        <end position="282"/>
    </location>
</feature>